<proteinExistence type="predicted"/>
<dbReference type="KEGG" id="acaf:CA12_16340"/>
<protein>
    <submittedName>
        <fullName evidence="1">Uncharacterized protein</fullName>
    </submittedName>
</protein>
<reference evidence="1 2" key="1">
    <citation type="submission" date="2019-02" db="EMBL/GenBank/DDBJ databases">
        <title>Deep-cultivation of Planctomycetes and their phenomic and genomic characterization uncovers novel biology.</title>
        <authorList>
            <person name="Wiegand S."/>
            <person name="Jogler M."/>
            <person name="Boedeker C."/>
            <person name="Pinto D."/>
            <person name="Vollmers J."/>
            <person name="Rivas-Marin E."/>
            <person name="Kohn T."/>
            <person name="Peeters S.H."/>
            <person name="Heuer A."/>
            <person name="Rast P."/>
            <person name="Oberbeckmann S."/>
            <person name="Bunk B."/>
            <person name="Jeske O."/>
            <person name="Meyerdierks A."/>
            <person name="Storesund J.E."/>
            <person name="Kallscheuer N."/>
            <person name="Luecker S."/>
            <person name="Lage O.M."/>
            <person name="Pohl T."/>
            <person name="Merkel B.J."/>
            <person name="Hornburger P."/>
            <person name="Mueller R.-W."/>
            <person name="Bruemmer F."/>
            <person name="Labrenz M."/>
            <person name="Spormann A.M."/>
            <person name="Op den Camp H."/>
            <person name="Overmann J."/>
            <person name="Amann R."/>
            <person name="Jetten M.S.M."/>
            <person name="Mascher T."/>
            <person name="Medema M.H."/>
            <person name="Devos D.P."/>
            <person name="Kaster A.-K."/>
            <person name="Ovreas L."/>
            <person name="Rohde M."/>
            <person name="Galperin M.Y."/>
            <person name="Jogler C."/>
        </authorList>
    </citation>
    <scope>NUCLEOTIDE SEQUENCE [LARGE SCALE GENOMIC DNA]</scope>
    <source>
        <strain evidence="1 2">CA12</strain>
    </source>
</reference>
<gene>
    <name evidence="1" type="ORF">CA12_16340</name>
</gene>
<dbReference type="Proteomes" id="UP000318741">
    <property type="component" value="Chromosome"/>
</dbReference>
<evidence type="ECO:0000313" key="2">
    <source>
        <dbReference type="Proteomes" id="UP000318741"/>
    </source>
</evidence>
<evidence type="ECO:0000313" key="1">
    <source>
        <dbReference type="EMBL" id="QDT15549.1"/>
    </source>
</evidence>
<dbReference type="AlphaFoldDB" id="A0A517P844"/>
<name>A0A517P844_9PLAN</name>
<dbReference type="EMBL" id="CP036265">
    <property type="protein sequence ID" value="QDT15549.1"/>
    <property type="molecule type" value="Genomic_DNA"/>
</dbReference>
<sequence>MRALLRPLRSAVRRSVRWVAAGPPRRRIDSARELLAGRRPIVSVAECANSLGFSYAPSGWHYFTAMLRDFDRHAGPEGALPPFEQFYEQYHHSTLAGLMGCDGRPGWPHDSEYLVPWSDRGLSFATDDVHQCGPRSPEAIRADVWGMWELYRKIQAEGYRPARHRDGYIRGVFALRGSGDRRFLVTGGQHRCAILSHLGVEKFRAWLDPSQPIHFVRGSELDSWPQVLSGRWSRDAAAEYFNLLFEFDGRERAPDRLGIGPVLHGRSEGSPL</sequence>
<organism evidence="1 2">
    <name type="scientific">Alienimonas californiensis</name>
    <dbReference type="NCBI Taxonomy" id="2527989"/>
    <lineage>
        <taxon>Bacteria</taxon>
        <taxon>Pseudomonadati</taxon>
        <taxon>Planctomycetota</taxon>
        <taxon>Planctomycetia</taxon>
        <taxon>Planctomycetales</taxon>
        <taxon>Planctomycetaceae</taxon>
        <taxon>Alienimonas</taxon>
    </lineage>
</organism>
<accession>A0A517P844</accession>
<keyword evidence="2" id="KW-1185">Reference proteome</keyword>